<dbReference type="Gene3D" id="2.60.40.550">
    <property type="entry name" value="Ecotin"/>
    <property type="match status" value="1"/>
</dbReference>
<dbReference type="HOGENOM" id="CLU_111565_0_0_6"/>
<keyword evidence="5 7" id="KW-0722">Serine protease inhibitor</keyword>
<feature type="site" description="Reactive bond" evidence="7">
    <location>
        <begin position="104"/>
        <end position="105"/>
    </location>
</feature>
<evidence type="ECO:0000313" key="8">
    <source>
        <dbReference type="EMBL" id="AFJ46822.1"/>
    </source>
</evidence>
<dbReference type="HAMAP" id="MF_00706">
    <property type="entry name" value="Ecotin"/>
    <property type="match status" value="1"/>
</dbReference>
<comment type="similarity">
    <text evidence="1 7">Belongs to the protease inhibitor I11 (ecotin) family.</text>
</comment>
<dbReference type="InterPro" id="IPR023084">
    <property type="entry name" value="Prot_inh_ecotin_gammaproteobac"/>
</dbReference>
<dbReference type="PATRIC" id="fig|630626.3.peg.1670"/>
<evidence type="ECO:0000256" key="4">
    <source>
        <dbReference type="ARBA" id="ARBA00022764"/>
    </source>
</evidence>
<dbReference type="InterPro" id="IPR027438">
    <property type="entry name" value="Ecotin_C"/>
</dbReference>
<dbReference type="EMBL" id="CP001560">
    <property type="protein sequence ID" value="AFJ46822.1"/>
    <property type="molecule type" value="Genomic_DNA"/>
</dbReference>
<evidence type="ECO:0000256" key="1">
    <source>
        <dbReference type="ARBA" id="ARBA00010558"/>
    </source>
</evidence>
<feature type="signal peptide" evidence="7">
    <location>
        <begin position="1"/>
        <end position="20"/>
    </location>
</feature>
<dbReference type="GO" id="GO:0042597">
    <property type="term" value="C:periplasmic space"/>
    <property type="evidence" value="ECO:0007669"/>
    <property type="project" value="UniProtKB-SubCell"/>
</dbReference>
<dbReference type="SUPFAM" id="SSF49772">
    <property type="entry name" value="Ecotin, trypsin inhibitor"/>
    <property type="match status" value="1"/>
</dbReference>
<dbReference type="InterPro" id="IPR005658">
    <property type="entry name" value="Prot_inh_ecotin"/>
</dbReference>
<comment type="subcellular location">
    <subcellularLocation>
        <location evidence="7">Periplasm</location>
    </subcellularLocation>
</comment>
<dbReference type="AlphaFoldDB" id="I2B8G8"/>
<reference evidence="8 9" key="1">
    <citation type="journal article" date="2012" name="J. Bacteriol.">
        <title>Complete genome sequence of the B12-producing Shimwellia blattae strain DSM 4481, isolated from a cockroach.</title>
        <authorList>
            <person name="Brzuszkiewicz E."/>
            <person name="Waschkowitz T."/>
            <person name="Wiezer A."/>
            <person name="Daniel R."/>
        </authorList>
    </citation>
    <scope>NUCLEOTIDE SEQUENCE [LARGE SCALE GENOMIC DNA]</scope>
    <source>
        <strain evidence="9">ATCC 29907 / DSM 4481 / JCM 1650 / NBRC 105725 / CDC 9005-74</strain>
    </source>
</reference>
<dbReference type="InterPro" id="IPR036198">
    <property type="entry name" value="Ecotin_sf"/>
</dbReference>
<accession>K6WMJ6</accession>
<dbReference type="Gene3D" id="4.10.1230.10">
    <property type="entry name" value="Ecotin, trypsin inhibitor"/>
    <property type="match status" value="1"/>
</dbReference>
<dbReference type="Proteomes" id="UP000001955">
    <property type="component" value="Chromosome"/>
</dbReference>
<dbReference type="OrthoDB" id="997196at2"/>
<comment type="subunit">
    <text evidence="7">Homodimer.</text>
</comment>
<feature type="disulfide bond" evidence="7">
    <location>
        <begin position="70"/>
        <end position="107"/>
    </location>
</feature>
<accession>I2B8G8</accession>
<name>I2B8G8_SHIBC</name>
<evidence type="ECO:0000256" key="3">
    <source>
        <dbReference type="ARBA" id="ARBA00022729"/>
    </source>
</evidence>
<evidence type="ECO:0000256" key="5">
    <source>
        <dbReference type="ARBA" id="ARBA00022900"/>
    </source>
</evidence>
<evidence type="ECO:0000313" key="9">
    <source>
        <dbReference type="Proteomes" id="UP000001955"/>
    </source>
</evidence>
<dbReference type="GO" id="GO:0004867">
    <property type="term" value="F:serine-type endopeptidase inhibitor activity"/>
    <property type="evidence" value="ECO:0007669"/>
    <property type="project" value="UniProtKB-UniRule"/>
</dbReference>
<dbReference type="NCBIfam" id="NF002987">
    <property type="entry name" value="PRK03719.1"/>
    <property type="match status" value="1"/>
</dbReference>
<dbReference type="PANTHER" id="PTHR35890:SF3">
    <property type="entry name" value="ECOTIN"/>
    <property type="match status" value="1"/>
</dbReference>
<proteinExistence type="inferred from homology"/>
<dbReference type="Pfam" id="PF03974">
    <property type="entry name" value="Ecotin"/>
    <property type="match status" value="1"/>
</dbReference>
<keyword evidence="6 7" id="KW-1015">Disulfide bond</keyword>
<comment type="function">
    <text evidence="7">General inhibitor of pancreatic serine proteases: inhibits chymotrypsin, trypsin, elastases, factor X, kallikrein as well as a variety of other proteases.</text>
</comment>
<evidence type="ECO:0000256" key="6">
    <source>
        <dbReference type="ARBA" id="ARBA00023157"/>
    </source>
</evidence>
<keyword evidence="4 7" id="KW-0574">Periplasm</keyword>
<dbReference type="STRING" id="630626.EBL_c17280"/>
<sequence precursor="true">MKAITTSLCGLLLASTSALAVDQNAPLSKVAPFPAAEKGMVRQVIYLPQQPDESLLKVELMPGKTLDVDCNRHILGGQFEEKDLQGWGYTYYQLTKVSSPASTMMACPDKTTTRKFVQVNTGGKGLIRYNSKLPVVVYTPENVELKYRIWRADEALQDAVKK</sequence>
<keyword evidence="2 7" id="KW-0646">Protease inhibitor</keyword>
<organism evidence="8 9">
    <name type="scientific">Shimwellia blattae (strain ATCC 29907 / DSM 4481 / JCM 1650 / NBRC 105725 / CDC 9005-74)</name>
    <name type="common">Escherichia blattae</name>
    <dbReference type="NCBI Taxonomy" id="630626"/>
    <lineage>
        <taxon>Bacteria</taxon>
        <taxon>Pseudomonadati</taxon>
        <taxon>Pseudomonadota</taxon>
        <taxon>Gammaproteobacteria</taxon>
        <taxon>Enterobacterales</taxon>
        <taxon>Enterobacteriaceae</taxon>
        <taxon>Shimwellia</taxon>
    </lineage>
</organism>
<evidence type="ECO:0000256" key="2">
    <source>
        <dbReference type="ARBA" id="ARBA00022690"/>
    </source>
</evidence>
<gene>
    <name evidence="7" type="primary">eco</name>
    <name evidence="8" type="ordered locus">EBL_c17280</name>
</gene>
<dbReference type="KEGG" id="ebt:EBL_c17280"/>
<keyword evidence="3 7" id="KW-0732">Signal</keyword>
<feature type="chain" id="PRO_5009014222" description="Ecotin" evidence="7">
    <location>
        <begin position="21"/>
        <end position="162"/>
    </location>
</feature>
<protein>
    <recommendedName>
        <fullName evidence="7">Ecotin</fullName>
    </recommendedName>
</protein>
<dbReference type="PIRSF" id="PIRSF006865">
    <property type="entry name" value="Prot_inh_ecotin"/>
    <property type="match status" value="1"/>
</dbReference>
<dbReference type="PANTHER" id="PTHR35890">
    <property type="match status" value="1"/>
</dbReference>
<keyword evidence="9" id="KW-1185">Reference proteome</keyword>
<dbReference type="eggNOG" id="COG4574">
    <property type="taxonomic scope" value="Bacteria"/>
</dbReference>
<dbReference type="RefSeq" id="WP_002445021.1">
    <property type="nucleotide sequence ID" value="NC_017910.1"/>
</dbReference>
<evidence type="ECO:0000256" key="7">
    <source>
        <dbReference type="HAMAP-Rule" id="MF_00706"/>
    </source>
</evidence>